<evidence type="ECO:0000259" key="1">
    <source>
        <dbReference type="Pfam" id="PF07589"/>
    </source>
</evidence>
<keyword evidence="3" id="KW-1185">Reference proteome</keyword>
<sequence>MPAGAQVVYTNDFDGGATTGPGVGVTIDNGGDTRGATTGTWNANGWKNNFLINTSVNPITTTEFSFTGLGSHTSVSLGGVLGLLDSWDSTNGSPAPDLLEVLINGSVVATLTANNASGSVVDAQGGNVIALYQQVDTNQFYSDTLVDFTGSSWATFAHTGSNLTVGFRAAGGGWQGGSDESWGLDNFSVTLNGNANGAVPEPATWAMMVMGFGAVGGALRSRRKATLRYA</sequence>
<accession>A0A5B8LPE6</accession>
<protein>
    <submittedName>
        <fullName evidence="2">PEP-CTERM sorting domain-containing protein</fullName>
    </submittedName>
</protein>
<feature type="domain" description="Ice-binding protein C-terminal" evidence="1">
    <location>
        <begin position="198"/>
        <end position="223"/>
    </location>
</feature>
<evidence type="ECO:0000313" key="2">
    <source>
        <dbReference type="EMBL" id="QDZ08990.1"/>
    </source>
</evidence>
<proteinExistence type="predicted"/>
<dbReference type="EMBL" id="CP042306">
    <property type="protein sequence ID" value="QDZ08990.1"/>
    <property type="molecule type" value="Genomic_DNA"/>
</dbReference>
<evidence type="ECO:0000313" key="3">
    <source>
        <dbReference type="Proteomes" id="UP000315673"/>
    </source>
</evidence>
<dbReference type="KEGG" id="spai:FPZ24_01505"/>
<dbReference type="Pfam" id="PF07589">
    <property type="entry name" value="PEP-CTERM"/>
    <property type="match status" value="1"/>
</dbReference>
<dbReference type="Proteomes" id="UP000315673">
    <property type="component" value="Chromosome"/>
</dbReference>
<dbReference type="NCBIfam" id="TIGR02595">
    <property type="entry name" value="PEP_CTERM"/>
    <property type="match status" value="1"/>
</dbReference>
<reference evidence="2 3" key="1">
    <citation type="submission" date="2019-07" db="EMBL/GenBank/DDBJ databases">
        <title>Full genome sequence of Sphingomonas sp. 4R-6-7(HKS19).</title>
        <authorList>
            <person name="Im W.-T."/>
        </authorList>
    </citation>
    <scope>NUCLEOTIDE SEQUENCE [LARGE SCALE GENOMIC DNA]</scope>
    <source>
        <strain evidence="2 3">HKS19</strain>
    </source>
</reference>
<gene>
    <name evidence="2" type="ORF">FPZ24_01505</name>
</gene>
<dbReference type="NCBIfam" id="NF035944">
    <property type="entry name" value="PEPxxWA-CTERM"/>
    <property type="match status" value="1"/>
</dbReference>
<name>A0A5B8LPE6_9SPHN</name>
<organism evidence="2 3">
    <name type="scientific">Sphingomonas panacisoli</name>
    <dbReference type="NCBI Taxonomy" id="1813879"/>
    <lineage>
        <taxon>Bacteria</taxon>
        <taxon>Pseudomonadati</taxon>
        <taxon>Pseudomonadota</taxon>
        <taxon>Alphaproteobacteria</taxon>
        <taxon>Sphingomonadales</taxon>
        <taxon>Sphingomonadaceae</taxon>
        <taxon>Sphingomonas</taxon>
    </lineage>
</organism>
<dbReference type="AlphaFoldDB" id="A0A5B8LPE6"/>
<dbReference type="InterPro" id="IPR013424">
    <property type="entry name" value="Ice-binding_C"/>
</dbReference>